<keyword evidence="1" id="KW-0677">Repeat</keyword>
<dbReference type="STRING" id="137246.A0A401SSJ6"/>
<feature type="domain" description="EF-hand" evidence="6">
    <location>
        <begin position="29"/>
        <end position="64"/>
    </location>
</feature>
<dbReference type="InterPro" id="IPR011992">
    <property type="entry name" value="EF-hand-dom_pair"/>
</dbReference>
<dbReference type="PANTHER" id="PTHR23048">
    <property type="entry name" value="MYOSIN LIGHT CHAIN 1, 3"/>
    <property type="match status" value="1"/>
</dbReference>
<evidence type="ECO:0000259" key="6">
    <source>
        <dbReference type="PROSITE" id="PS50222"/>
    </source>
</evidence>
<proteinExistence type="inferred from homology"/>
<evidence type="ECO:0000313" key="8">
    <source>
        <dbReference type="Proteomes" id="UP000287033"/>
    </source>
</evidence>
<dbReference type="OrthoDB" id="26525at2759"/>
<dbReference type="EMBL" id="BEZZ01000508">
    <property type="protein sequence ID" value="GCC33333.1"/>
    <property type="molecule type" value="Genomic_DNA"/>
</dbReference>
<evidence type="ECO:0000256" key="4">
    <source>
        <dbReference type="ARBA" id="ARBA00038202"/>
    </source>
</evidence>
<protein>
    <recommendedName>
        <fullName evidence="5">Troponin C, skeletal muscle</fullName>
    </recommendedName>
</protein>
<name>A0A401SSJ6_CHIPU</name>
<dbReference type="SMART" id="SM00054">
    <property type="entry name" value="EFh"/>
    <property type="match status" value="2"/>
</dbReference>
<organism evidence="7 8">
    <name type="scientific">Chiloscyllium punctatum</name>
    <name type="common">Brownbanded bambooshark</name>
    <name type="synonym">Hemiscyllium punctatum</name>
    <dbReference type="NCBI Taxonomy" id="137246"/>
    <lineage>
        <taxon>Eukaryota</taxon>
        <taxon>Metazoa</taxon>
        <taxon>Chordata</taxon>
        <taxon>Craniata</taxon>
        <taxon>Vertebrata</taxon>
        <taxon>Chondrichthyes</taxon>
        <taxon>Elasmobranchii</taxon>
        <taxon>Galeomorphii</taxon>
        <taxon>Galeoidea</taxon>
        <taxon>Orectolobiformes</taxon>
        <taxon>Hemiscylliidae</taxon>
        <taxon>Chiloscyllium</taxon>
    </lineage>
</organism>
<gene>
    <name evidence="7" type="ORF">chiPu_0011802</name>
</gene>
<comment type="caution">
    <text evidence="7">The sequence shown here is derived from an EMBL/GenBank/DDBJ whole genome shotgun (WGS) entry which is preliminary data.</text>
</comment>
<dbReference type="CDD" id="cd00051">
    <property type="entry name" value="EFh"/>
    <property type="match status" value="1"/>
</dbReference>
<evidence type="ECO:0000256" key="3">
    <source>
        <dbReference type="ARBA" id="ARBA00023179"/>
    </source>
</evidence>
<reference evidence="7 8" key="1">
    <citation type="journal article" date="2018" name="Nat. Ecol. Evol.">
        <title>Shark genomes provide insights into elasmobranch evolution and the origin of vertebrates.</title>
        <authorList>
            <person name="Hara Y"/>
            <person name="Yamaguchi K"/>
            <person name="Onimaru K"/>
            <person name="Kadota M"/>
            <person name="Koyanagi M"/>
            <person name="Keeley SD"/>
            <person name="Tatsumi K"/>
            <person name="Tanaka K"/>
            <person name="Motone F"/>
            <person name="Kageyama Y"/>
            <person name="Nozu R"/>
            <person name="Adachi N"/>
            <person name="Nishimura O"/>
            <person name="Nakagawa R"/>
            <person name="Tanegashima C"/>
            <person name="Kiyatake I"/>
            <person name="Matsumoto R"/>
            <person name="Murakumo K"/>
            <person name="Nishida K"/>
            <person name="Terakita A"/>
            <person name="Kuratani S"/>
            <person name="Sato K"/>
            <person name="Hyodo S Kuraku.S."/>
        </authorList>
    </citation>
    <scope>NUCLEOTIDE SEQUENCE [LARGE SCALE GENOMIC DNA]</scope>
</reference>
<sequence>MFEKFDTDGSGDINTKELGQMMNILSPNPIREELNAIIEKMDEDGSGTIDFKEFLVMMVRQFKNWVKKELAEIFRIFDM</sequence>
<evidence type="ECO:0000256" key="1">
    <source>
        <dbReference type="ARBA" id="ARBA00022737"/>
    </source>
</evidence>
<dbReference type="SUPFAM" id="SSF47473">
    <property type="entry name" value="EF-hand"/>
    <property type="match status" value="1"/>
</dbReference>
<dbReference type="InterPro" id="IPR050230">
    <property type="entry name" value="CALM/Myosin/TropC-like"/>
</dbReference>
<dbReference type="GO" id="GO:0005509">
    <property type="term" value="F:calcium ion binding"/>
    <property type="evidence" value="ECO:0007669"/>
    <property type="project" value="InterPro"/>
</dbReference>
<dbReference type="GO" id="GO:0016460">
    <property type="term" value="C:myosin II complex"/>
    <property type="evidence" value="ECO:0007669"/>
    <property type="project" value="TreeGrafter"/>
</dbReference>
<dbReference type="PANTHER" id="PTHR23048:SF57">
    <property type="entry name" value="TROPONIN C2, FAST SKELETAL TYPE"/>
    <property type="match status" value="1"/>
</dbReference>
<dbReference type="InterPro" id="IPR002048">
    <property type="entry name" value="EF_hand_dom"/>
</dbReference>
<keyword evidence="2" id="KW-0106">Calcium</keyword>
<dbReference type="Pfam" id="PF13499">
    <property type="entry name" value="EF-hand_7"/>
    <property type="match status" value="1"/>
</dbReference>
<evidence type="ECO:0000256" key="2">
    <source>
        <dbReference type="ARBA" id="ARBA00022837"/>
    </source>
</evidence>
<keyword evidence="3" id="KW-0514">Muscle protein</keyword>
<dbReference type="Gene3D" id="1.10.238.10">
    <property type="entry name" value="EF-hand"/>
    <property type="match status" value="1"/>
</dbReference>
<dbReference type="InterPro" id="IPR018247">
    <property type="entry name" value="EF_Hand_1_Ca_BS"/>
</dbReference>
<dbReference type="PROSITE" id="PS00018">
    <property type="entry name" value="EF_HAND_1"/>
    <property type="match status" value="2"/>
</dbReference>
<dbReference type="AlphaFoldDB" id="A0A401SSJ6"/>
<evidence type="ECO:0000256" key="5">
    <source>
        <dbReference type="ARBA" id="ARBA00044117"/>
    </source>
</evidence>
<evidence type="ECO:0000313" key="7">
    <source>
        <dbReference type="EMBL" id="GCC33333.1"/>
    </source>
</evidence>
<accession>A0A401SSJ6</accession>
<dbReference type="PROSITE" id="PS50222">
    <property type="entry name" value="EF_HAND_2"/>
    <property type="match status" value="2"/>
</dbReference>
<dbReference type="Proteomes" id="UP000287033">
    <property type="component" value="Unassembled WGS sequence"/>
</dbReference>
<dbReference type="FunFam" id="1.10.238.10:FF:000178">
    <property type="entry name" value="Calmodulin-2 A"/>
    <property type="match status" value="1"/>
</dbReference>
<feature type="domain" description="EF-hand" evidence="6">
    <location>
        <begin position="1"/>
        <end position="28"/>
    </location>
</feature>
<keyword evidence="8" id="KW-1185">Reference proteome</keyword>
<comment type="similarity">
    <text evidence="4">Belongs to the troponin C family.</text>
</comment>